<evidence type="ECO:0000259" key="6">
    <source>
        <dbReference type="PROSITE" id="PS50995"/>
    </source>
</evidence>
<proteinExistence type="predicted"/>
<dbReference type="PANTHER" id="PTHR33164">
    <property type="entry name" value="TRANSCRIPTIONAL REGULATOR, MARR FAMILY"/>
    <property type="match status" value="1"/>
</dbReference>
<dbReference type="GO" id="GO:0005737">
    <property type="term" value="C:cytoplasm"/>
    <property type="evidence" value="ECO:0007669"/>
    <property type="project" value="UniProtKB-SubCell"/>
</dbReference>
<evidence type="ECO:0000256" key="1">
    <source>
        <dbReference type="ARBA" id="ARBA00004496"/>
    </source>
</evidence>
<dbReference type="STRING" id="1335616.WDC_1709"/>
<dbReference type="AlphaFoldDB" id="A0A0D1A487"/>
<keyword evidence="3" id="KW-0805">Transcription regulation</keyword>
<dbReference type="Gene3D" id="1.10.10.10">
    <property type="entry name" value="Winged helix-like DNA-binding domain superfamily/Winged helix DNA-binding domain"/>
    <property type="match status" value="1"/>
</dbReference>
<organism evidence="7 8">
    <name type="scientific">Paucilactobacillus wasatchensis</name>
    <dbReference type="NCBI Taxonomy" id="1335616"/>
    <lineage>
        <taxon>Bacteria</taxon>
        <taxon>Bacillati</taxon>
        <taxon>Bacillota</taxon>
        <taxon>Bacilli</taxon>
        <taxon>Lactobacillales</taxon>
        <taxon>Lactobacillaceae</taxon>
        <taxon>Paucilactobacillus</taxon>
    </lineage>
</organism>
<dbReference type="InterPro" id="IPR039422">
    <property type="entry name" value="MarR/SlyA-like"/>
</dbReference>
<protein>
    <submittedName>
        <fullName evidence="7">Transcriptional regulator, MarR family</fullName>
    </submittedName>
</protein>
<dbReference type="InterPro" id="IPR036388">
    <property type="entry name" value="WH-like_DNA-bd_sf"/>
</dbReference>
<dbReference type="EMBL" id="AWTT01000054">
    <property type="protein sequence ID" value="KIS02705.1"/>
    <property type="molecule type" value="Genomic_DNA"/>
</dbReference>
<feature type="domain" description="HTH marR-type" evidence="6">
    <location>
        <begin position="1"/>
        <end position="91"/>
    </location>
</feature>
<dbReference type="PROSITE" id="PS50995">
    <property type="entry name" value="HTH_MARR_2"/>
    <property type="match status" value="1"/>
</dbReference>
<sequence length="93" mass="10372">MTINQLGEKLGLGTGTLTPLLKRMEAAGWLTRTRSKQDERRVIIDLTEYAKQNQAAILTATSDCISQLNFNLTDYKNAMAAVTDIQQRLTQAE</sequence>
<reference evidence="7 8" key="1">
    <citation type="submission" date="2013-08" db="EMBL/GenBank/DDBJ databases">
        <title>Lactobacillus wasatchii sp. WDC04, a late gas producing bacteria isolated from aged chedder cheese.</title>
        <authorList>
            <person name="Oberg C.J."/>
            <person name="Culumber M."/>
            <person name="McMahon D.J."/>
            <person name="Broadbent J.R."/>
            <person name="Oberg T.S."/>
            <person name="Ortaki F."/>
        </authorList>
    </citation>
    <scope>NUCLEOTIDE SEQUENCE [LARGE SCALE GENOMIC DNA]</scope>
    <source>
        <strain evidence="7 8">WDC04</strain>
    </source>
</reference>
<evidence type="ECO:0000256" key="2">
    <source>
        <dbReference type="ARBA" id="ARBA00022490"/>
    </source>
</evidence>
<keyword evidence="5" id="KW-0804">Transcription</keyword>
<dbReference type="GO" id="GO:0003677">
    <property type="term" value="F:DNA binding"/>
    <property type="evidence" value="ECO:0007669"/>
    <property type="project" value="UniProtKB-KW"/>
</dbReference>
<accession>A0A0D1A487</accession>
<dbReference type="Proteomes" id="UP000032279">
    <property type="component" value="Unassembled WGS sequence"/>
</dbReference>
<dbReference type="PATRIC" id="fig|1335616.4.peg.1718"/>
<keyword evidence="2" id="KW-0963">Cytoplasm</keyword>
<dbReference type="InterPro" id="IPR055166">
    <property type="entry name" value="Transc_reg_Sar_Rot_HTH"/>
</dbReference>
<gene>
    <name evidence="7" type="primary">marR</name>
    <name evidence="7" type="ORF">WDC_1709</name>
</gene>
<evidence type="ECO:0000256" key="5">
    <source>
        <dbReference type="ARBA" id="ARBA00023163"/>
    </source>
</evidence>
<dbReference type="InterPro" id="IPR000835">
    <property type="entry name" value="HTH_MarR-typ"/>
</dbReference>
<dbReference type="SUPFAM" id="SSF46785">
    <property type="entry name" value="Winged helix' DNA-binding domain"/>
    <property type="match status" value="1"/>
</dbReference>
<evidence type="ECO:0000256" key="4">
    <source>
        <dbReference type="ARBA" id="ARBA00023125"/>
    </source>
</evidence>
<evidence type="ECO:0000313" key="8">
    <source>
        <dbReference type="Proteomes" id="UP000032279"/>
    </source>
</evidence>
<comment type="caution">
    <text evidence="7">The sequence shown here is derived from an EMBL/GenBank/DDBJ whole genome shotgun (WGS) entry which is preliminary data.</text>
</comment>
<name>A0A0D1A487_9LACO</name>
<keyword evidence="8" id="KW-1185">Reference proteome</keyword>
<dbReference type="PANTHER" id="PTHR33164:SF5">
    <property type="entry name" value="ORGANIC HYDROPEROXIDE RESISTANCE TRANSCRIPTIONAL REGULATOR"/>
    <property type="match status" value="1"/>
</dbReference>
<dbReference type="GO" id="GO:0006950">
    <property type="term" value="P:response to stress"/>
    <property type="evidence" value="ECO:0007669"/>
    <property type="project" value="TreeGrafter"/>
</dbReference>
<comment type="subcellular location">
    <subcellularLocation>
        <location evidence="1">Cytoplasm</location>
    </subcellularLocation>
</comment>
<evidence type="ECO:0000313" key="7">
    <source>
        <dbReference type="EMBL" id="KIS02705.1"/>
    </source>
</evidence>
<dbReference type="GO" id="GO:0003700">
    <property type="term" value="F:DNA-binding transcription factor activity"/>
    <property type="evidence" value="ECO:0007669"/>
    <property type="project" value="InterPro"/>
</dbReference>
<evidence type="ECO:0000256" key="3">
    <source>
        <dbReference type="ARBA" id="ARBA00023015"/>
    </source>
</evidence>
<dbReference type="InterPro" id="IPR036390">
    <property type="entry name" value="WH_DNA-bd_sf"/>
</dbReference>
<dbReference type="Pfam" id="PF22381">
    <property type="entry name" value="Staph_reg_Sar_Rot"/>
    <property type="match status" value="1"/>
</dbReference>
<keyword evidence="4" id="KW-0238">DNA-binding</keyword>